<feature type="transmembrane region" description="Helical" evidence="1">
    <location>
        <begin position="56"/>
        <end position="75"/>
    </location>
</feature>
<reference evidence="2" key="1">
    <citation type="submission" date="2024-05" db="EMBL/GenBank/DDBJ databases">
        <title>Whole genome shotgun sequence of Streptomyces violascens NBRC 12920.</title>
        <authorList>
            <person name="Komaki H."/>
            <person name="Tamura T."/>
        </authorList>
    </citation>
    <scope>NUCLEOTIDE SEQUENCE</scope>
    <source>
        <strain evidence="2">NBRC 12920</strain>
    </source>
</reference>
<evidence type="ECO:0000313" key="2">
    <source>
        <dbReference type="EMBL" id="GHI40531.1"/>
    </source>
</evidence>
<keyword evidence="1" id="KW-1133">Transmembrane helix</keyword>
<evidence type="ECO:0008006" key="4">
    <source>
        <dbReference type="Google" id="ProtNLM"/>
    </source>
</evidence>
<dbReference type="EMBL" id="BNDY01000017">
    <property type="protein sequence ID" value="GHI40531.1"/>
    <property type="molecule type" value="Genomic_DNA"/>
</dbReference>
<proteinExistence type="predicted"/>
<keyword evidence="3" id="KW-1185">Reference proteome</keyword>
<keyword evidence="1" id="KW-0472">Membrane</keyword>
<gene>
    <name evidence="2" type="ORF">Sviol_49390</name>
</gene>
<accession>A0ABQ3QTC5</accession>
<sequence>MVRHMPDESTRTATIRTRCKTALLAVLAIGIAGLVWVAAWHFGWHYWGIAWLASKAAVKAVVLGPPLVAGAIVWLRQRYKKRTPHHPVDEQQT</sequence>
<evidence type="ECO:0000313" key="3">
    <source>
        <dbReference type="Proteomes" id="UP001050808"/>
    </source>
</evidence>
<dbReference type="Proteomes" id="UP001050808">
    <property type="component" value="Unassembled WGS sequence"/>
</dbReference>
<evidence type="ECO:0000256" key="1">
    <source>
        <dbReference type="SAM" id="Phobius"/>
    </source>
</evidence>
<comment type="caution">
    <text evidence="2">The sequence shown here is derived from an EMBL/GenBank/DDBJ whole genome shotgun (WGS) entry which is preliminary data.</text>
</comment>
<keyword evidence="1" id="KW-0812">Transmembrane</keyword>
<name>A0ABQ3QTC5_9ACTN</name>
<feature type="transmembrane region" description="Helical" evidence="1">
    <location>
        <begin position="21"/>
        <end position="44"/>
    </location>
</feature>
<organism evidence="2 3">
    <name type="scientific">Streptomyces violascens</name>
    <dbReference type="NCBI Taxonomy" id="67381"/>
    <lineage>
        <taxon>Bacteria</taxon>
        <taxon>Bacillati</taxon>
        <taxon>Actinomycetota</taxon>
        <taxon>Actinomycetes</taxon>
        <taxon>Kitasatosporales</taxon>
        <taxon>Streptomycetaceae</taxon>
        <taxon>Streptomyces</taxon>
    </lineage>
</organism>
<protein>
    <recommendedName>
        <fullName evidence="4">Integral membrane protein</fullName>
    </recommendedName>
</protein>